<dbReference type="InterPro" id="IPR015915">
    <property type="entry name" value="Kelch-typ_b-propeller"/>
</dbReference>
<dbReference type="SMART" id="SM00256">
    <property type="entry name" value="FBOX"/>
    <property type="match status" value="1"/>
</dbReference>
<accession>A0AAE1MBG8</accession>
<dbReference type="InterPro" id="IPR013187">
    <property type="entry name" value="F-box-assoc_dom_typ3"/>
</dbReference>
<dbReference type="Gene3D" id="1.20.1280.50">
    <property type="match status" value="1"/>
</dbReference>
<keyword evidence="3" id="KW-1185">Reference proteome</keyword>
<reference evidence="2" key="1">
    <citation type="submission" date="2023-10" db="EMBL/GenBank/DDBJ databases">
        <title>Chromosome-level genome of the transformable northern wattle, Acacia crassicarpa.</title>
        <authorList>
            <person name="Massaro I."/>
            <person name="Sinha N.R."/>
            <person name="Poethig S."/>
            <person name="Leichty A.R."/>
        </authorList>
    </citation>
    <scope>NUCLEOTIDE SEQUENCE</scope>
    <source>
        <strain evidence="2">Acra3RX</strain>
        <tissue evidence="2">Leaf</tissue>
    </source>
</reference>
<comment type="caution">
    <text evidence="2">The sequence shown here is derived from an EMBL/GenBank/DDBJ whole genome shotgun (WGS) entry which is preliminary data.</text>
</comment>
<dbReference type="InterPro" id="IPR036047">
    <property type="entry name" value="F-box-like_dom_sf"/>
</dbReference>
<evidence type="ECO:0000259" key="1">
    <source>
        <dbReference type="PROSITE" id="PS50181"/>
    </source>
</evidence>
<dbReference type="PANTHER" id="PTHR31672:SF13">
    <property type="entry name" value="F-BOX PROTEIN CPR30-LIKE"/>
    <property type="match status" value="1"/>
</dbReference>
<dbReference type="InterPro" id="IPR017451">
    <property type="entry name" value="F-box-assoc_interact_dom"/>
</dbReference>
<protein>
    <recommendedName>
        <fullName evidence="1">F-box domain-containing protein</fullName>
    </recommendedName>
</protein>
<dbReference type="AlphaFoldDB" id="A0AAE1MBG8"/>
<feature type="domain" description="F-box" evidence="1">
    <location>
        <begin position="4"/>
        <end position="54"/>
    </location>
</feature>
<dbReference type="Pfam" id="PF08268">
    <property type="entry name" value="FBA_3"/>
    <property type="match status" value="1"/>
</dbReference>
<dbReference type="InterPro" id="IPR050796">
    <property type="entry name" value="SCF_F-box_component"/>
</dbReference>
<evidence type="ECO:0000313" key="3">
    <source>
        <dbReference type="Proteomes" id="UP001293593"/>
    </source>
</evidence>
<dbReference type="SUPFAM" id="SSF81383">
    <property type="entry name" value="F-box domain"/>
    <property type="match status" value="1"/>
</dbReference>
<dbReference type="SUPFAM" id="SSF117281">
    <property type="entry name" value="Kelch motif"/>
    <property type="match status" value="1"/>
</dbReference>
<proteinExistence type="predicted"/>
<dbReference type="InterPro" id="IPR001810">
    <property type="entry name" value="F-box_dom"/>
</dbReference>
<dbReference type="Pfam" id="PF00646">
    <property type="entry name" value="F-box"/>
    <property type="match status" value="1"/>
</dbReference>
<sequence>MATRGENPSLPPEMIINILKRLPVKSLLRLQSVCKDWKNLFKTPYFIDEHYHHSAQKTPLLISFVLAGNPRSSSLCLLRHEMESVEVERIPAMGSLKRACVIIGSSNGLVCVILGYDYNEGSPPSLLLLNPSTREVRQLPRPTINDGTYMFWGWGFGFSPIVKDYKIVTIHHQFYFMNNSQINLDNIWVCGAEVYSFRTGSWKVLEFDIIKSVRFQSKPVTVNGTMFWLGLQCEDDHPHVMIVSFDLSREVFKLIPLPSLTSNTHTYANMLGDYEGKLAMLQCYISHIYDSSIDIWVLEEGSGAYGKIWYLTKKYCIGRTSYPAYGKIWLYPLCFWRNEIVCQNISTMCREDDPAYNVYNLTTNNDLKKFHLSESTEKMNGIFNYVESLVPVSGT</sequence>
<gene>
    <name evidence="2" type="ORF">QN277_005701</name>
</gene>
<dbReference type="PROSITE" id="PS50181">
    <property type="entry name" value="FBOX"/>
    <property type="match status" value="1"/>
</dbReference>
<organism evidence="2 3">
    <name type="scientific">Acacia crassicarpa</name>
    <name type="common">northern wattle</name>
    <dbReference type="NCBI Taxonomy" id="499986"/>
    <lineage>
        <taxon>Eukaryota</taxon>
        <taxon>Viridiplantae</taxon>
        <taxon>Streptophyta</taxon>
        <taxon>Embryophyta</taxon>
        <taxon>Tracheophyta</taxon>
        <taxon>Spermatophyta</taxon>
        <taxon>Magnoliopsida</taxon>
        <taxon>eudicotyledons</taxon>
        <taxon>Gunneridae</taxon>
        <taxon>Pentapetalae</taxon>
        <taxon>rosids</taxon>
        <taxon>fabids</taxon>
        <taxon>Fabales</taxon>
        <taxon>Fabaceae</taxon>
        <taxon>Caesalpinioideae</taxon>
        <taxon>mimosoid clade</taxon>
        <taxon>Acacieae</taxon>
        <taxon>Acacia</taxon>
    </lineage>
</organism>
<dbReference type="Proteomes" id="UP001293593">
    <property type="component" value="Unassembled WGS sequence"/>
</dbReference>
<name>A0AAE1MBG8_9FABA</name>
<dbReference type="NCBIfam" id="TIGR01640">
    <property type="entry name" value="F_box_assoc_1"/>
    <property type="match status" value="1"/>
</dbReference>
<dbReference type="EMBL" id="JAWXYG010000011">
    <property type="protein sequence ID" value="KAK4259360.1"/>
    <property type="molecule type" value="Genomic_DNA"/>
</dbReference>
<evidence type="ECO:0000313" key="2">
    <source>
        <dbReference type="EMBL" id="KAK4259360.1"/>
    </source>
</evidence>
<dbReference type="CDD" id="cd22157">
    <property type="entry name" value="F-box_AtFBW1-like"/>
    <property type="match status" value="1"/>
</dbReference>
<dbReference type="PANTHER" id="PTHR31672">
    <property type="entry name" value="BNACNNG10540D PROTEIN"/>
    <property type="match status" value="1"/>
</dbReference>